<evidence type="ECO:0000259" key="14">
    <source>
        <dbReference type="Pfam" id="PF08016"/>
    </source>
</evidence>
<evidence type="ECO:0000256" key="5">
    <source>
        <dbReference type="ARBA" id="ARBA00022692"/>
    </source>
</evidence>
<evidence type="ECO:0000256" key="2">
    <source>
        <dbReference type="ARBA" id="ARBA00004651"/>
    </source>
</evidence>
<feature type="transmembrane region" description="Helical" evidence="13">
    <location>
        <begin position="363"/>
        <end position="382"/>
    </location>
</feature>
<dbReference type="InterPro" id="IPR039031">
    <property type="entry name" value="Mucolipin"/>
</dbReference>
<feature type="transmembrane region" description="Helical" evidence="13">
    <location>
        <begin position="389"/>
        <end position="407"/>
    </location>
</feature>
<dbReference type="Gene3D" id="1.10.287.70">
    <property type="match status" value="1"/>
</dbReference>
<dbReference type="EMBL" id="JADDUC010000009">
    <property type="protein sequence ID" value="KAG0131329.1"/>
    <property type="molecule type" value="Genomic_DNA"/>
</dbReference>
<evidence type="ECO:0000256" key="9">
    <source>
        <dbReference type="ARBA" id="ARBA00023136"/>
    </source>
</evidence>
<keyword evidence="4" id="KW-1003">Cell membrane</keyword>
<dbReference type="OrthoDB" id="263481at2759"/>
<dbReference type="FunFam" id="1.10.287.70:FF:000033">
    <property type="entry name" value="Mucolipin 1"/>
    <property type="match status" value="1"/>
</dbReference>
<dbReference type="GO" id="GO:0072345">
    <property type="term" value="F:NAADP-sensitive calcium-release channel activity"/>
    <property type="evidence" value="ECO:0007669"/>
    <property type="project" value="TreeGrafter"/>
</dbReference>
<evidence type="ECO:0000256" key="3">
    <source>
        <dbReference type="ARBA" id="ARBA00022448"/>
    </source>
</evidence>
<feature type="transmembrane region" description="Helical" evidence="13">
    <location>
        <begin position="481"/>
        <end position="502"/>
    </location>
</feature>
<evidence type="ECO:0000256" key="13">
    <source>
        <dbReference type="SAM" id="Phobius"/>
    </source>
</evidence>
<evidence type="ECO:0008006" key="19">
    <source>
        <dbReference type="Google" id="ProtNLM"/>
    </source>
</evidence>
<reference evidence="16" key="1">
    <citation type="submission" date="2020-10" db="EMBL/GenBank/DDBJ databases">
        <title>Feather gene expression reveals the developmental basis of iridescence in African starlings.</title>
        <authorList>
            <person name="Rubenstein D.R."/>
        </authorList>
    </citation>
    <scope>NUCLEOTIDE SEQUENCE</scope>
    <source>
        <strain evidence="16">SS15</strain>
        <tissue evidence="16">Liver</tissue>
    </source>
</reference>
<feature type="transmembrane region" description="Helical" evidence="13">
    <location>
        <begin position="306"/>
        <end position="333"/>
    </location>
</feature>
<protein>
    <recommendedName>
        <fullName evidence="19">Mucolipin 2</fullName>
    </recommendedName>
</protein>
<reference evidence="17" key="3">
    <citation type="submission" date="2022-01" db="EMBL/GenBank/DDBJ databases">
        <authorList>
            <person name="Rubenstein D.R."/>
        </authorList>
    </citation>
    <scope>NUCLEOTIDE SEQUENCE</scope>
    <source>
        <strain evidence="17">SS15</strain>
        <tissue evidence="17">Liver</tissue>
    </source>
</reference>
<sequence>MLNMMTQSDLDLRETALKEDLKFYFMNPCEKYRARHQIPWKLALQILKILMVTTQSSNDVQEKQICASGPLPSLGICYPGKKKKYYERLQFHWTISKLVFFGLSNQLVVSFKEENIIAFKHIFLKGYSGTDEDDYSCSIYTQQDAYDSIFYVINQYRHLKNISLGTLGYEHEESGLKICKQQYKRGTMLPSNDTLNIDVSTETECILLKPKELTGKKAELKLNSSFFNLEFYRLIQVEISFKLKGIALQTIHARELPDCYAFQNTITFNNRAHSGKIKINFDSDTDIQECKDWHIFNSVLQKNTQYILAFDGFVILSCLASLILCTRSIVLAWRLQKRFVDFFLEKYKRSVCYSDRLEFLNGWYVLVIISDVMTIIGSILKMEIKAKNLTSYDVCSILLGTSTLFVWASLPKVLRFCCCAGMIYLGYTFCGWIVLGPYHEKFEDLNTVAECLFSLVNGDDMFATFAQIQQKSSLVWMFSRLYLYSFISLFIYMILSLFIALITDSYDTIKKYQQSGFPVTDLHEFLKDHSSAGYRKDRTSFPFICCCRSTTVSFSLPNAASQILEYPEFSLCNIWMLLFLLYFISY</sequence>
<evidence type="ECO:0000313" key="17">
    <source>
        <dbReference type="EMBL" id="KAI1236710.1"/>
    </source>
</evidence>
<dbReference type="GO" id="GO:0005886">
    <property type="term" value="C:plasma membrane"/>
    <property type="evidence" value="ECO:0007669"/>
    <property type="project" value="UniProtKB-SubCell"/>
</dbReference>
<dbReference type="Proteomes" id="UP000618051">
    <property type="component" value="Unassembled WGS sequence"/>
</dbReference>
<comment type="subcellular location">
    <subcellularLocation>
        <location evidence="2">Cell membrane</location>
        <topology evidence="2">Multi-pass membrane protein</topology>
    </subcellularLocation>
    <subcellularLocation>
        <location evidence="1">Endosome membrane</location>
        <topology evidence="1">Multi-pass membrane protein</topology>
    </subcellularLocation>
</comment>
<keyword evidence="3" id="KW-0813">Transport</keyword>
<keyword evidence="10" id="KW-1015">Disulfide bond</keyword>
<evidence type="ECO:0000259" key="15">
    <source>
        <dbReference type="Pfam" id="PF21381"/>
    </source>
</evidence>
<evidence type="ECO:0000256" key="8">
    <source>
        <dbReference type="ARBA" id="ARBA00023065"/>
    </source>
</evidence>
<feature type="transmembrane region" description="Helical" evidence="13">
    <location>
        <begin position="413"/>
        <end position="435"/>
    </location>
</feature>
<keyword evidence="7 13" id="KW-1133">Transmembrane helix</keyword>
<keyword evidence="5 13" id="KW-0812">Transmembrane</keyword>
<evidence type="ECO:0000256" key="11">
    <source>
        <dbReference type="ARBA" id="ARBA00023303"/>
    </source>
</evidence>
<comment type="catalytic activity">
    <reaction evidence="12">
        <text>Ca(2+)(in) = Ca(2+)(out)</text>
        <dbReference type="Rhea" id="RHEA:29671"/>
        <dbReference type="ChEBI" id="CHEBI:29108"/>
    </reaction>
</comment>
<accession>A0A835P1I2</accession>
<name>A0A835P1I2_9PASS</name>
<dbReference type="PANTHER" id="PTHR12127">
    <property type="entry name" value="MUCOLIPIN"/>
    <property type="match status" value="1"/>
</dbReference>
<organism evidence="16">
    <name type="scientific">Lamprotornis superbus</name>
    <dbReference type="NCBI Taxonomy" id="245042"/>
    <lineage>
        <taxon>Eukaryota</taxon>
        <taxon>Metazoa</taxon>
        <taxon>Chordata</taxon>
        <taxon>Craniata</taxon>
        <taxon>Vertebrata</taxon>
        <taxon>Euteleostomi</taxon>
        <taxon>Archelosauria</taxon>
        <taxon>Archosauria</taxon>
        <taxon>Dinosauria</taxon>
        <taxon>Saurischia</taxon>
        <taxon>Theropoda</taxon>
        <taxon>Coelurosauria</taxon>
        <taxon>Aves</taxon>
        <taxon>Neognathae</taxon>
        <taxon>Neoaves</taxon>
        <taxon>Telluraves</taxon>
        <taxon>Australaves</taxon>
        <taxon>Passeriformes</taxon>
        <taxon>Sturnidae</taxon>
        <taxon>Lamprotornis</taxon>
    </lineage>
</organism>
<keyword evidence="11" id="KW-0407">Ion channel</keyword>
<dbReference type="PANTHER" id="PTHR12127:SF4">
    <property type="entry name" value="MUCOLIPIN-2"/>
    <property type="match status" value="1"/>
</dbReference>
<evidence type="ECO:0000313" key="18">
    <source>
        <dbReference type="Proteomes" id="UP000618051"/>
    </source>
</evidence>
<dbReference type="InterPro" id="IPR049134">
    <property type="entry name" value="MCLN_ECD"/>
</dbReference>
<dbReference type="Pfam" id="PF08016">
    <property type="entry name" value="PKD_channel"/>
    <property type="match status" value="1"/>
</dbReference>
<keyword evidence="9 13" id="KW-0472">Membrane</keyword>
<proteinExistence type="predicted"/>
<reference evidence="17 18" key="2">
    <citation type="journal article" date="2021" name="J. Hered.">
        <title>Feather Gene Expression Elucidates the Developmental Basis of Plumage Iridescence in African Starlings.</title>
        <authorList>
            <person name="Rubenstein D.R."/>
            <person name="Corvelo A."/>
            <person name="MacManes M.D."/>
            <person name="Maia R."/>
            <person name="Narzisi G."/>
            <person name="Rousaki A."/>
            <person name="Vandenabeele P."/>
            <person name="Shawkey M.D."/>
            <person name="Solomon J."/>
        </authorList>
    </citation>
    <scope>NUCLEOTIDE SEQUENCE [LARGE SCALE GENOMIC DNA]</scope>
    <source>
        <strain evidence="17">SS15</strain>
    </source>
</reference>
<evidence type="ECO:0000256" key="7">
    <source>
        <dbReference type="ARBA" id="ARBA00022989"/>
    </source>
</evidence>
<dbReference type="Pfam" id="PF21381">
    <property type="entry name" value="MCLN_ECD"/>
    <property type="match status" value="1"/>
</dbReference>
<keyword evidence="8" id="KW-0406">Ion transport</keyword>
<dbReference type="AlphaFoldDB" id="A0A835P1I2"/>
<keyword evidence="18" id="KW-1185">Reference proteome</keyword>
<comment type="caution">
    <text evidence="16">The sequence shown here is derived from an EMBL/GenBank/DDBJ whole genome shotgun (WGS) entry which is preliminary data.</text>
</comment>
<evidence type="ECO:0000256" key="1">
    <source>
        <dbReference type="ARBA" id="ARBA00004337"/>
    </source>
</evidence>
<keyword evidence="6" id="KW-0967">Endosome</keyword>
<evidence type="ECO:0000256" key="12">
    <source>
        <dbReference type="ARBA" id="ARBA00036634"/>
    </source>
</evidence>
<feature type="domain" description="Polycystin cation channel PKD1/PKD2" evidence="14">
    <location>
        <begin position="408"/>
        <end position="509"/>
    </location>
</feature>
<dbReference type="GO" id="GO:0010008">
    <property type="term" value="C:endosome membrane"/>
    <property type="evidence" value="ECO:0007669"/>
    <property type="project" value="UniProtKB-SubCell"/>
</dbReference>
<evidence type="ECO:0000256" key="6">
    <source>
        <dbReference type="ARBA" id="ARBA00022753"/>
    </source>
</evidence>
<feature type="domain" description="Mucolipin extracytosolic" evidence="15">
    <location>
        <begin position="108"/>
        <end position="291"/>
    </location>
</feature>
<dbReference type="InterPro" id="IPR013122">
    <property type="entry name" value="PKD1_2_channel"/>
</dbReference>
<gene>
    <name evidence="17" type="ORF">IHE44_0014963</name>
    <name evidence="16" type="ORF">IHE44_013854</name>
</gene>
<dbReference type="EMBL" id="JADDUC020000009">
    <property type="protein sequence ID" value="KAI1236710.1"/>
    <property type="molecule type" value="Genomic_DNA"/>
</dbReference>
<evidence type="ECO:0000313" key="16">
    <source>
        <dbReference type="EMBL" id="KAG0131329.1"/>
    </source>
</evidence>
<evidence type="ECO:0000256" key="10">
    <source>
        <dbReference type="ARBA" id="ARBA00023157"/>
    </source>
</evidence>
<evidence type="ECO:0000256" key="4">
    <source>
        <dbReference type="ARBA" id="ARBA00022475"/>
    </source>
</evidence>